<dbReference type="Proteomes" id="UP000004810">
    <property type="component" value="Unassembled WGS sequence"/>
</dbReference>
<organism evidence="2 3">
    <name type="scientific">Wuchereria bancrofti</name>
    <dbReference type="NCBI Taxonomy" id="6293"/>
    <lineage>
        <taxon>Eukaryota</taxon>
        <taxon>Metazoa</taxon>
        <taxon>Ecdysozoa</taxon>
        <taxon>Nematoda</taxon>
        <taxon>Chromadorea</taxon>
        <taxon>Rhabditida</taxon>
        <taxon>Spirurina</taxon>
        <taxon>Spiruromorpha</taxon>
        <taxon>Filarioidea</taxon>
        <taxon>Onchocercidae</taxon>
        <taxon>Wuchereria</taxon>
    </lineage>
</organism>
<gene>
    <name evidence="2" type="ORF">WUBG_17436</name>
</gene>
<proteinExistence type="predicted"/>
<feature type="region of interest" description="Disordered" evidence="1">
    <location>
        <begin position="35"/>
        <end position="71"/>
    </location>
</feature>
<dbReference type="EMBL" id="ADBV01018014">
    <property type="protein sequence ID" value="EJW71656.1"/>
    <property type="molecule type" value="Genomic_DNA"/>
</dbReference>
<evidence type="ECO:0000313" key="2">
    <source>
        <dbReference type="EMBL" id="EJW71656.1"/>
    </source>
</evidence>
<protein>
    <submittedName>
        <fullName evidence="2">Uncharacterized protein</fullName>
    </submittedName>
</protein>
<evidence type="ECO:0000256" key="1">
    <source>
        <dbReference type="SAM" id="MobiDB-lite"/>
    </source>
</evidence>
<comment type="caution">
    <text evidence="2">The sequence shown here is derived from an EMBL/GenBank/DDBJ whole genome shotgun (WGS) entry which is preliminary data.</text>
</comment>
<dbReference type="AlphaFoldDB" id="J9DQ40"/>
<name>J9DQ40_WUCBA</name>
<feature type="compositionally biased region" description="Polar residues" evidence="1">
    <location>
        <begin position="59"/>
        <end position="71"/>
    </location>
</feature>
<accession>J9DQ40</accession>
<reference evidence="3" key="1">
    <citation type="submission" date="2012-08" db="EMBL/GenBank/DDBJ databases">
        <title>The Genome Sequence of Wuchereria bancrofti.</title>
        <authorList>
            <person name="Nutman T.B."/>
            <person name="Fink D.L."/>
            <person name="Russ C."/>
            <person name="Young S."/>
            <person name="Zeng Q."/>
            <person name="Koehrsen M."/>
            <person name="Alvarado L."/>
            <person name="Berlin A."/>
            <person name="Chapman S.B."/>
            <person name="Chen Z."/>
            <person name="Freedman E."/>
            <person name="Gellesch M."/>
            <person name="Goldberg J."/>
            <person name="Griggs A."/>
            <person name="Gujja S."/>
            <person name="Heilman E.R."/>
            <person name="Heiman D."/>
            <person name="Hepburn T."/>
            <person name="Howarth C."/>
            <person name="Jen D."/>
            <person name="Larson L."/>
            <person name="Lewis B."/>
            <person name="Mehta T."/>
            <person name="Park D."/>
            <person name="Pearson M."/>
            <person name="Roberts A."/>
            <person name="Saif S."/>
            <person name="Shea T."/>
            <person name="Shenoy N."/>
            <person name="Sisk P."/>
            <person name="Stolte C."/>
            <person name="Sykes S."/>
            <person name="Walk T."/>
            <person name="White J."/>
            <person name="Yandava C."/>
            <person name="Haas B."/>
            <person name="Henn M.R."/>
            <person name="Nusbaum C."/>
            <person name="Birren B."/>
        </authorList>
    </citation>
    <scope>NUCLEOTIDE SEQUENCE [LARGE SCALE GENOMIC DNA]</scope>
    <source>
        <strain evidence="3">NA</strain>
    </source>
</reference>
<evidence type="ECO:0000313" key="3">
    <source>
        <dbReference type="Proteomes" id="UP000004810"/>
    </source>
</evidence>
<feature type="region of interest" description="Disordered" evidence="1">
    <location>
        <begin position="90"/>
        <end position="110"/>
    </location>
</feature>
<feature type="non-terminal residue" evidence="2">
    <location>
        <position position="110"/>
    </location>
</feature>
<sequence>MSSKLMNKLKIGHSKSTNIIVDRASKVSKLASPILKTSLSHHHHHPTTKSSEKSVFTLDEQSSGLSSPSLPFNQQLVDVETVADAAELPPEKISEIVDEMVREESERKNT</sequence>